<evidence type="ECO:0000259" key="1">
    <source>
        <dbReference type="Pfam" id="PF00535"/>
    </source>
</evidence>
<accession>A0ABU5SZ19</accession>
<organism evidence="2 3">
    <name type="scientific">Cyanobium gracile UHCC 0281</name>
    <dbReference type="NCBI Taxonomy" id="3110309"/>
    <lineage>
        <taxon>Bacteria</taxon>
        <taxon>Bacillati</taxon>
        <taxon>Cyanobacteriota</taxon>
        <taxon>Cyanophyceae</taxon>
        <taxon>Synechococcales</taxon>
        <taxon>Prochlorococcaceae</taxon>
        <taxon>Cyanobium</taxon>
    </lineage>
</organism>
<gene>
    <name evidence="2" type="ORF">VB739_14320</name>
</gene>
<sequence>MVIPVHNGATLLRATLQSVQQQSLSDWELIVLDDGSSDDSAAIATAMASEDPRIQVLRQANAGVSRTRNRGVAASQAPLIAFLDADDLWHPDKLRAHVERHQGDAGLGVSFARVEFLSPEGNPTGTIASHPSVPLNPADFLCENPTTTTSNWVLRREVFEAVGGFVEDMSYSEDLEWLLRVACTGLWRIEAIDRVLTYYRTSASGLSASLERMERGWLRLITEARGYAPQLVARHFASAQAVHLRYLARRSLRLQGDPALGADYMLRALRSDWTLLIRQPRRTGLTAVAVFTRLILQTLRRWLRLGSRSSRAGPGPRP</sequence>
<protein>
    <submittedName>
        <fullName evidence="2">Glycosyltransferase family 2 protein</fullName>
    </submittedName>
</protein>
<dbReference type="Gene3D" id="3.90.550.10">
    <property type="entry name" value="Spore Coat Polysaccharide Biosynthesis Protein SpsA, Chain A"/>
    <property type="match status" value="1"/>
</dbReference>
<evidence type="ECO:0000313" key="3">
    <source>
        <dbReference type="Proteomes" id="UP001302329"/>
    </source>
</evidence>
<reference evidence="2 3" key="1">
    <citation type="submission" date="2023-12" db="EMBL/GenBank/DDBJ databases">
        <title>Baltic Sea Cyanobacteria.</title>
        <authorList>
            <person name="Delbaje E."/>
            <person name="Fewer D.P."/>
            <person name="Shishido T.K."/>
        </authorList>
    </citation>
    <scope>NUCLEOTIDE SEQUENCE [LARGE SCALE GENOMIC DNA]</scope>
    <source>
        <strain evidence="2 3">UHCC 0281</strain>
    </source>
</reference>
<comment type="caution">
    <text evidence="2">The sequence shown here is derived from an EMBL/GenBank/DDBJ whole genome shotgun (WGS) entry which is preliminary data.</text>
</comment>
<dbReference type="Proteomes" id="UP001302329">
    <property type="component" value="Unassembled WGS sequence"/>
</dbReference>
<dbReference type="SUPFAM" id="SSF53448">
    <property type="entry name" value="Nucleotide-diphospho-sugar transferases"/>
    <property type="match status" value="1"/>
</dbReference>
<name>A0ABU5SZ19_9CYAN</name>
<dbReference type="InterPro" id="IPR029044">
    <property type="entry name" value="Nucleotide-diphossugar_trans"/>
</dbReference>
<dbReference type="InterPro" id="IPR001173">
    <property type="entry name" value="Glyco_trans_2-like"/>
</dbReference>
<evidence type="ECO:0000313" key="2">
    <source>
        <dbReference type="EMBL" id="MEA5443731.1"/>
    </source>
</evidence>
<dbReference type="RefSeq" id="WP_323357701.1">
    <property type="nucleotide sequence ID" value="NZ_JAYGHY010000064.1"/>
</dbReference>
<dbReference type="PANTHER" id="PTHR22916">
    <property type="entry name" value="GLYCOSYLTRANSFERASE"/>
    <property type="match status" value="1"/>
</dbReference>
<keyword evidence="3" id="KW-1185">Reference proteome</keyword>
<dbReference type="CDD" id="cd00761">
    <property type="entry name" value="Glyco_tranf_GTA_type"/>
    <property type="match status" value="1"/>
</dbReference>
<feature type="domain" description="Glycosyltransferase 2-like" evidence="1">
    <location>
        <begin position="2"/>
        <end position="162"/>
    </location>
</feature>
<dbReference type="Pfam" id="PF00535">
    <property type="entry name" value="Glycos_transf_2"/>
    <property type="match status" value="1"/>
</dbReference>
<dbReference type="EMBL" id="JAYGHY010000064">
    <property type="protein sequence ID" value="MEA5443731.1"/>
    <property type="molecule type" value="Genomic_DNA"/>
</dbReference>
<proteinExistence type="predicted"/>
<dbReference type="PANTHER" id="PTHR22916:SF3">
    <property type="entry name" value="UDP-GLCNAC:BETAGAL BETA-1,3-N-ACETYLGLUCOSAMINYLTRANSFERASE-LIKE PROTEIN 1"/>
    <property type="match status" value="1"/>
</dbReference>